<dbReference type="AlphaFoldDB" id="A0A423XEP8"/>
<accession>A0A423XEP8</accession>
<keyword evidence="2" id="KW-1185">Reference proteome</keyword>
<proteinExistence type="predicted"/>
<dbReference type="EMBL" id="LKEB01000013">
    <property type="protein sequence ID" value="ROW14632.1"/>
    <property type="molecule type" value="Genomic_DNA"/>
</dbReference>
<organism evidence="1 2">
    <name type="scientific">Cytospora leucostoma</name>
    <dbReference type="NCBI Taxonomy" id="1230097"/>
    <lineage>
        <taxon>Eukaryota</taxon>
        <taxon>Fungi</taxon>
        <taxon>Dikarya</taxon>
        <taxon>Ascomycota</taxon>
        <taxon>Pezizomycotina</taxon>
        <taxon>Sordariomycetes</taxon>
        <taxon>Sordariomycetidae</taxon>
        <taxon>Diaporthales</taxon>
        <taxon>Cytosporaceae</taxon>
        <taxon>Cytospora</taxon>
    </lineage>
</organism>
<dbReference type="Proteomes" id="UP000285146">
    <property type="component" value="Unassembled WGS sequence"/>
</dbReference>
<evidence type="ECO:0000313" key="1">
    <source>
        <dbReference type="EMBL" id="ROW14632.1"/>
    </source>
</evidence>
<comment type="caution">
    <text evidence="1">The sequence shown here is derived from an EMBL/GenBank/DDBJ whole genome shotgun (WGS) entry which is preliminary data.</text>
</comment>
<gene>
    <name evidence="1" type="ORF">VPNG_03238</name>
</gene>
<dbReference type="InParanoid" id="A0A423XEP8"/>
<reference evidence="1 2" key="1">
    <citation type="submission" date="2015-09" db="EMBL/GenBank/DDBJ databases">
        <title>Host preference determinants of Valsa canker pathogens revealed by comparative genomics.</title>
        <authorList>
            <person name="Yin Z."/>
            <person name="Huang L."/>
        </authorList>
    </citation>
    <scope>NUCLEOTIDE SEQUENCE [LARGE SCALE GENOMIC DNA]</scope>
    <source>
        <strain evidence="1 2">SXYLt</strain>
    </source>
</reference>
<protein>
    <submittedName>
        <fullName evidence="1">Uncharacterized protein</fullName>
    </submittedName>
</protein>
<sequence length="70" mass="7235">MPEGTADGCAELVATRVPQEALAAGRAGASRCSAGNEVVLALERTAELSVRRLLCTSRVNVSGLRAPINQ</sequence>
<evidence type="ECO:0000313" key="2">
    <source>
        <dbReference type="Proteomes" id="UP000285146"/>
    </source>
</evidence>
<name>A0A423XEP8_9PEZI</name>